<sequence>MSDTLIPDVVFNDNNSQRTPCVLVLDGSSSMFGEPIRQLNEGLKLLERALKEDASTAMRVQLLVIRAGNHDQAEVLTDWVDAMDFNAPEVFANGTTPLGGAMNLALDKIEDQKAAYDANGISSTRPWIILISDGAPTDFNWEAVADRCRHAEQNRKVVIFPIGVEGATFETLNQFSNKGAKKLKGLQFRELFVWLSRSMATVSVSSPGEKVQLPATDWSEVEV</sequence>
<proteinExistence type="predicted"/>
<dbReference type="eggNOG" id="COG4245">
    <property type="taxonomic scope" value="Bacteria"/>
</dbReference>
<dbReference type="Pfam" id="PF00092">
    <property type="entry name" value="VWA"/>
    <property type="match status" value="1"/>
</dbReference>
<dbReference type="RefSeq" id="WP_011394858.1">
    <property type="nucleotide sequence ID" value="NC_007645.1"/>
</dbReference>
<feature type="domain" description="VWFA" evidence="1">
    <location>
        <begin position="20"/>
        <end position="202"/>
    </location>
</feature>
<reference evidence="2 3" key="1">
    <citation type="journal article" date="2005" name="Nucleic Acids Res.">
        <title>Genomic blueprint of Hahella chejuensis, a marine microbe producing an algicidal agent.</title>
        <authorList>
            <person name="Jeong H."/>
            <person name="Yim J.H."/>
            <person name="Lee C."/>
            <person name="Choi S.-H."/>
            <person name="Park Y.K."/>
            <person name="Yoon S.H."/>
            <person name="Hur C.-G."/>
            <person name="Kang H.-Y."/>
            <person name="Kim D."/>
            <person name="Lee H.H."/>
            <person name="Park K.H."/>
            <person name="Park S.-H."/>
            <person name="Park H.-S."/>
            <person name="Lee H.K."/>
            <person name="Oh T.K."/>
            <person name="Kim J.F."/>
        </authorList>
    </citation>
    <scope>NUCLEOTIDE SEQUENCE [LARGE SCALE GENOMIC DNA]</scope>
    <source>
        <strain evidence="2 3">KCTC 2396</strain>
    </source>
</reference>
<dbReference type="AlphaFoldDB" id="Q2SNJ1"/>
<dbReference type="PROSITE" id="PS50234">
    <property type="entry name" value="VWFA"/>
    <property type="match status" value="1"/>
</dbReference>
<dbReference type="InterPro" id="IPR011392">
    <property type="entry name" value="Tellurite-R_TerY"/>
</dbReference>
<dbReference type="InterPro" id="IPR036465">
    <property type="entry name" value="vWFA_dom_sf"/>
</dbReference>
<name>Q2SNJ1_HAHCH</name>
<dbReference type="KEGG" id="hch:HCH_00891"/>
<gene>
    <name evidence="2" type="ordered locus">HCH_00891</name>
</gene>
<dbReference type="Proteomes" id="UP000000238">
    <property type="component" value="Chromosome"/>
</dbReference>
<dbReference type="PIRSF" id="PIRSF020634">
    <property type="entry name" value="TerY_vWA"/>
    <property type="match status" value="1"/>
</dbReference>
<dbReference type="SMART" id="SM00327">
    <property type="entry name" value="VWA"/>
    <property type="match status" value="1"/>
</dbReference>
<protein>
    <submittedName>
        <fullName evidence="2">Uncharacterized protein encoded in toxicity protection region of plasmid R478, contains von Willebrand factor (VWF) domain</fullName>
    </submittedName>
</protein>
<dbReference type="SUPFAM" id="SSF53300">
    <property type="entry name" value="vWA-like"/>
    <property type="match status" value="1"/>
</dbReference>
<dbReference type="HOGENOM" id="CLU_082324_2_0_6"/>
<dbReference type="OrthoDB" id="9806395at2"/>
<dbReference type="Gene3D" id="3.40.50.410">
    <property type="entry name" value="von Willebrand factor, type A domain"/>
    <property type="match status" value="1"/>
</dbReference>
<evidence type="ECO:0000313" key="3">
    <source>
        <dbReference type="Proteomes" id="UP000000238"/>
    </source>
</evidence>
<organism evidence="2 3">
    <name type="scientific">Hahella chejuensis (strain KCTC 2396)</name>
    <dbReference type="NCBI Taxonomy" id="349521"/>
    <lineage>
        <taxon>Bacteria</taxon>
        <taxon>Pseudomonadati</taxon>
        <taxon>Pseudomonadota</taxon>
        <taxon>Gammaproteobacteria</taxon>
        <taxon>Oceanospirillales</taxon>
        <taxon>Hahellaceae</taxon>
        <taxon>Hahella</taxon>
    </lineage>
</organism>
<accession>Q2SNJ1</accession>
<dbReference type="EMBL" id="CP000155">
    <property type="protein sequence ID" value="ABC27783.1"/>
    <property type="molecule type" value="Genomic_DNA"/>
</dbReference>
<evidence type="ECO:0000259" key="1">
    <source>
        <dbReference type="PROSITE" id="PS50234"/>
    </source>
</evidence>
<dbReference type="STRING" id="349521.HCH_00891"/>
<keyword evidence="3" id="KW-1185">Reference proteome</keyword>
<evidence type="ECO:0000313" key="2">
    <source>
        <dbReference type="EMBL" id="ABC27783.1"/>
    </source>
</evidence>
<dbReference type="InterPro" id="IPR002035">
    <property type="entry name" value="VWF_A"/>
</dbReference>